<gene>
    <name evidence="3" type="ORF">VNI00_018606</name>
</gene>
<dbReference type="EMBL" id="JAYKXP010000252">
    <property type="protein sequence ID" value="KAK7017504.1"/>
    <property type="molecule type" value="Genomic_DNA"/>
</dbReference>
<proteinExistence type="predicted"/>
<accession>A0AAW0AW87</accession>
<dbReference type="InterPro" id="IPR040648">
    <property type="entry name" value="HMGXB3_CxC4"/>
</dbReference>
<protein>
    <recommendedName>
        <fullName evidence="2">HMG domain-containing protein</fullName>
    </recommendedName>
</protein>
<keyword evidence="4" id="KW-1185">Reference proteome</keyword>
<comment type="caution">
    <text evidence="3">The sequence shown here is derived from an EMBL/GenBank/DDBJ whole genome shotgun (WGS) entry which is preliminary data.</text>
</comment>
<name>A0AAW0AW87_9AGAR</name>
<feature type="compositionally biased region" description="Polar residues" evidence="1">
    <location>
        <begin position="70"/>
        <end position="81"/>
    </location>
</feature>
<evidence type="ECO:0000256" key="1">
    <source>
        <dbReference type="SAM" id="MobiDB-lite"/>
    </source>
</evidence>
<dbReference type="Proteomes" id="UP001383192">
    <property type="component" value="Unassembled WGS sequence"/>
</dbReference>
<organism evidence="3 4">
    <name type="scientific">Paramarasmius palmivorus</name>
    <dbReference type="NCBI Taxonomy" id="297713"/>
    <lineage>
        <taxon>Eukaryota</taxon>
        <taxon>Fungi</taxon>
        <taxon>Dikarya</taxon>
        <taxon>Basidiomycota</taxon>
        <taxon>Agaricomycotina</taxon>
        <taxon>Agaricomycetes</taxon>
        <taxon>Agaricomycetidae</taxon>
        <taxon>Agaricales</taxon>
        <taxon>Marasmiineae</taxon>
        <taxon>Marasmiaceae</taxon>
        <taxon>Paramarasmius</taxon>
    </lineage>
</organism>
<dbReference type="AlphaFoldDB" id="A0AAW0AW87"/>
<feature type="region of interest" description="Disordered" evidence="1">
    <location>
        <begin position="1"/>
        <end position="81"/>
    </location>
</feature>
<reference evidence="3 4" key="1">
    <citation type="submission" date="2024-01" db="EMBL/GenBank/DDBJ databases">
        <title>A draft genome for a cacao thread blight-causing isolate of Paramarasmius palmivorus.</title>
        <authorList>
            <person name="Baruah I.K."/>
            <person name="Bukari Y."/>
            <person name="Amoako-Attah I."/>
            <person name="Meinhardt L.W."/>
            <person name="Bailey B.A."/>
            <person name="Cohen S.P."/>
        </authorList>
    </citation>
    <scope>NUCLEOTIDE SEQUENCE [LARGE SCALE GENOMIC DNA]</scope>
    <source>
        <strain evidence="3 4">GH-12</strain>
    </source>
</reference>
<feature type="domain" description="HMG" evidence="2">
    <location>
        <begin position="351"/>
        <end position="480"/>
    </location>
</feature>
<evidence type="ECO:0000259" key="2">
    <source>
        <dbReference type="Pfam" id="PF18717"/>
    </source>
</evidence>
<dbReference type="Pfam" id="PF18717">
    <property type="entry name" value="CxC4"/>
    <property type="match status" value="1"/>
</dbReference>
<sequence length="1087" mass="124918">MGRQRLPSPVSPSLPSRLRSPDPVPQNTSRLRFDEDQDMELVSPKKRPRPKEGRRLKRSRKRQALKESPSRQGNISILPQNSVSDTVADSRVFCSPVEEPNIESPVIELAGPVDGEIIDTEGDNEADEAFERYIKMVKAGCSGFVRVGRNIHVVQGWSESRHQPVDHWYHLEAYSTEGVQITCLCPDGASRVRRCVHEQYFHEFLEEDFVKEENLWFRDGSVVMFWREMIGYNEESWLTRFSVMGLSGGLNARAVVTYEGTDDGQGKWQCSKDRNSCLHISHARKFLSDVLGKDLGKSTCQSDHDQNEQYIVEENVEYESAVSYLPILLPEWAMLASDRLHYAHPALNETPPQVFSLSIDRSSTTCKHRSKYQPGLPTVVRECKVYGLTQHYTCLIELQRCPHCPPRRHCYIGPETRDLGIFNYNNSVLFTHELIDHYSSESSTSETPFAAFVETTSRLYKARKCDFVGEDLFRSVWFAYVSIQDLDNDLKCPQCGDTPENIIFDGITLGFSRKHVTESLHPPTIIESDAPQRRRRYLKNPQWILWSEKGLRKILVAWLAAVKQGVRRLARLGDHEFVGDENGDVLSSTEYSDGRRNISTRLQKLVPPLACLFDKVFPDKWAGMAQVHPSVTLRYVTLFEQLAAEESALQMVNASALDKLTTFVTEPTPGKAWILRDIPALLKVFEAEIKHRGTFPAELLRVCVWMKARANEVLQDLKSGNLPPLPEIIHTSDKQDNWKKYFYSAEFCLGGTCSSLDVMTLILKFYINQEGSWGNAAVMRVQPDVTKNIIRLFYSDITLASYTALFSLRKTLAAKPNYIPYIKKLWVRFGFLVSQQPGVMDMNYPVQYDYDFLFRHYLSLSEMERVRELLHVLSGGLKTLTILCTREYNQLTNLLDHIVFPQLEELEAPSWVLFPSTARAMQGFNDSRWPSLQNLRVTYDMKVGSIEKLKARQDFRMFRNLKRLYLSYNLDSEHMVVHLIPHIKTVPSVDIVALEYLGGLAIPFPLLKLDTIELHPKFVFIFRAGTAEGAHWESVLDEISPTSWTYEQLIDKGVWIDTDNIRYESLWTEAEERVARRWETFRCEESH</sequence>
<feature type="compositionally biased region" description="Low complexity" evidence="1">
    <location>
        <begin position="1"/>
        <end position="18"/>
    </location>
</feature>
<feature type="compositionally biased region" description="Basic residues" evidence="1">
    <location>
        <begin position="44"/>
        <end position="63"/>
    </location>
</feature>
<evidence type="ECO:0000313" key="4">
    <source>
        <dbReference type="Proteomes" id="UP001383192"/>
    </source>
</evidence>
<evidence type="ECO:0000313" key="3">
    <source>
        <dbReference type="EMBL" id="KAK7017504.1"/>
    </source>
</evidence>